<evidence type="ECO:0000313" key="2">
    <source>
        <dbReference type="EMBL" id="CUR32348.1"/>
    </source>
</evidence>
<dbReference type="EMBL" id="CZDF01000148">
    <property type="protein sequence ID" value="CUR32348.1"/>
    <property type="molecule type" value="Genomic_DNA"/>
</dbReference>
<feature type="domain" description="Transposase IS204/IS1001/IS1096/IS1165 DDE" evidence="1">
    <location>
        <begin position="2"/>
        <end position="178"/>
    </location>
</feature>
<name>A0A1J1LK96_9CYAN</name>
<dbReference type="InterPro" id="IPR002560">
    <property type="entry name" value="Transposase_DDE"/>
</dbReference>
<dbReference type="PANTHER" id="PTHR33498">
    <property type="entry name" value="TRANSPOSASE FOR INSERTION SEQUENCE ELEMENT IS1557"/>
    <property type="match status" value="1"/>
</dbReference>
<dbReference type="PANTHER" id="PTHR33498:SF1">
    <property type="entry name" value="TRANSPOSASE FOR INSERTION SEQUENCE ELEMENT IS1557"/>
    <property type="match status" value="1"/>
</dbReference>
<organism evidence="2 4">
    <name type="scientific">Planktothrix tepida PCC 9214</name>
    <dbReference type="NCBI Taxonomy" id="671072"/>
    <lineage>
        <taxon>Bacteria</taxon>
        <taxon>Bacillati</taxon>
        <taxon>Cyanobacteriota</taxon>
        <taxon>Cyanophyceae</taxon>
        <taxon>Oscillatoriophycideae</taxon>
        <taxon>Oscillatoriales</taxon>
        <taxon>Microcoleaceae</taxon>
        <taxon>Planktothrix</taxon>
    </lineage>
</organism>
<evidence type="ECO:0000259" key="1">
    <source>
        <dbReference type="Pfam" id="PF01610"/>
    </source>
</evidence>
<dbReference type="Proteomes" id="UP000184315">
    <property type="component" value="Unassembled WGS sequence"/>
</dbReference>
<dbReference type="Pfam" id="PF01610">
    <property type="entry name" value="DDE_Tnp_ISL3"/>
    <property type="match status" value="1"/>
</dbReference>
<dbReference type="STRING" id="671072.PL9214430320"/>
<dbReference type="AlphaFoldDB" id="A0A1J1LK96"/>
<evidence type="ECO:0000313" key="4">
    <source>
        <dbReference type="Proteomes" id="UP000184315"/>
    </source>
</evidence>
<keyword evidence="4" id="KW-1185">Reference proteome</keyword>
<dbReference type="InterPro" id="IPR047951">
    <property type="entry name" value="Transpos_ISL3"/>
</dbReference>
<reference evidence="4" key="1">
    <citation type="submission" date="2015-10" db="EMBL/GenBank/DDBJ databases">
        <authorList>
            <person name="Regsiter A."/>
            <person name="william w."/>
        </authorList>
    </citation>
    <scope>NUCLEOTIDE SEQUENCE [LARGE SCALE GENOMIC DNA]</scope>
</reference>
<evidence type="ECO:0000313" key="3">
    <source>
        <dbReference type="EMBL" id="CUR34113.1"/>
    </source>
</evidence>
<reference evidence="2" key="2">
    <citation type="submission" date="2015-10" db="EMBL/GenBank/DDBJ databases">
        <authorList>
            <person name="Gilbert D.G."/>
        </authorList>
    </citation>
    <scope>NUCLEOTIDE SEQUENCE [LARGE SCALE GENOMIC DNA]</scope>
    <source>
        <strain evidence="2">BBR_PRJEB10993</strain>
    </source>
</reference>
<gene>
    <name evidence="2" type="ORF">PL9214430320</name>
    <name evidence="3" type="ORF">PL9214640120</name>
</gene>
<proteinExistence type="predicted"/>
<protein>
    <recommendedName>
        <fullName evidence="1">Transposase IS204/IS1001/IS1096/IS1165 DDE domain-containing protein</fullName>
    </recommendedName>
</protein>
<sequence>MRAKVKEVSVDMWGGFKKVIREVFPNALIVIDRFHVMKLVNSSLNQLRLKLELKGLKNRCLLLKNYVDLTPEERRDLKLLLKASPCLSIAYELKEELRDIYESSTTVLMGMRRLKKWLNSALIVFGKTAQTLKHHLPDICHYFINRTTSGVMEGLNNRIKLILRQSYGFKNFEMMRQKLLACLFI</sequence>
<accession>A0A1J1LK96</accession>
<dbReference type="EMBL" id="CZDF01000171">
    <property type="protein sequence ID" value="CUR34113.1"/>
    <property type="molecule type" value="Genomic_DNA"/>
</dbReference>